<dbReference type="PRINTS" id="PR00081">
    <property type="entry name" value="GDHRDH"/>
</dbReference>
<keyword evidence="2" id="KW-0560">Oxidoreductase</keyword>
<dbReference type="Gene3D" id="3.40.50.720">
    <property type="entry name" value="NAD(P)-binding Rossmann-like Domain"/>
    <property type="match status" value="1"/>
</dbReference>
<dbReference type="PANTHER" id="PTHR44196">
    <property type="entry name" value="DEHYDROGENASE/REDUCTASE SDR FAMILY MEMBER 7B"/>
    <property type="match status" value="1"/>
</dbReference>
<reference evidence="5" key="1">
    <citation type="journal article" date="2018" name="Front. Microbiol.">
        <title>Genome-Based Analysis Reveals the Taxonomy and Diversity of the Family Idiomarinaceae.</title>
        <authorList>
            <person name="Liu Y."/>
            <person name="Lai Q."/>
            <person name="Shao Z."/>
        </authorList>
    </citation>
    <scope>NUCLEOTIDE SEQUENCE [LARGE SCALE GENOMIC DNA]</scope>
    <source>
        <strain evidence="5">F23</strain>
    </source>
</reference>
<dbReference type="Proteomes" id="UP000287330">
    <property type="component" value="Unassembled WGS sequence"/>
</dbReference>
<dbReference type="PRINTS" id="PR00080">
    <property type="entry name" value="SDRFAMILY"/>
</dbReference>
<dbReference type="GO" id="GO:0016491">
    <property type="term" value="F:oxidoreductase activity"/>
    <property type="evidence" value="ECO:0007669"/>
    <property type="project" value="UniProtKB-KW"/>
</dbReference>
<dbReference type="EMBL" id="PIPV01000002">
    <property type="protein sequence ID" value="RUO57492.1"/>
    <property type="molecule type" value="Genomic_DNA"/>
</dbReference>
<evidence type="ECO:0000313" key="4">
    <source>
        <dbReference type="EMBL" id="RUO57492.1"/>
    </source>
</evidence>
<dbReference type="NCBIfam" id="NF006099">
    <property type="entry name" value="PRK08251.1"/>
    <property type="match status" value="1"/>
</dbReference>
<dbReference type="InterPro" id="IPR002347">
    <property type="entry name" value="SDR_fam"/>
</dbReference>
<dbReference type="RefSeq" id="WP_110573430.1">
    <property type="nucleotide sequence ID" value="NZ_PIPV01000002.1"/>
</dbReference>
<gene>
    <name evidence="4" type="ORF">CWE25_03240</name>
</gene>
<evidence type="ECO:0000256" key="3">
    <source>
        <dbReference type="RuleBase" id="RU000363"/>
    </source>
</evidence>
<dbReference type="AlphaFoldDB" id="A0A432Y995"/>
<evidence type="ECO:0000313" key="5">
    <source>
        <dbReference type="Proteomes" id="UP000287330"/>
    </source>
</evidence>
<sequence>MQKQQTVLITGASSGLGEGMAREFASKGYHLCLCARRIERLETLKNEIEHAYPKVNVRIAVLDVNQHDDVFEVFERFKSEAGSIDKIVVNAGMGKGASIGTGYFAANRATAETNFVAALAQCEAAMNIFRAQAHGHLVTIASMSALRGMPRAMTVYAATKAGLASMSEGIRADLLKTYGKNSPIKVTTLFPGYIRSEINEKVKNTPFMIGTEEGCRKLVKAIEKAPVKAYVPGWPWCVIGFLMKRLPLAWVLKLT</sequence>
<proteinExistence type="inferred from homology"/>
<accession>A0A432Y995</accession>
<evidence type="ECO:0000256" key="1">
    <source>
        <dbReference type="ARBA" id="ARBA00006484"/>
    </source>
</evidence>
<comment type="similarity">
    <text evidence="1 3">Belongs to the short-chain dehydrogenases/reductases (SDR) family.</text>
</comment>
<organism evidence="4 5">
    <name type="scientific">Idiomarina fontislapidosi</name>
    <dbReference type="NCBI Taxonomy" id="263723"/>
    <lineage>
        <taxon>Bacteria</taxon>
        <taxon>Pseudomonadati</taxon>
        <taxon>Pseudomonadota</taxon>
        <taxon>Gammaproteobacteria</taxon>
        <taxon>Alteromonadales</taxon>
        <taxon>Idiomarinaceae</taxon>
        <taxon>Idiomarina</taxon>
    </lineage>
</organism>
<dbReference type="InterPro" id="IPR036291">
    <property type="entry name" value="NAD(P)-bd_dom_sf"/>
</dbReference>
<dbReference type="SUPFAM" id="SSF51735">
    <property type="entry name" value="NAD(P)-binding Rossmann-fold domains"/>
    <property type="match status" value="1"/>
</dbReference>
<dbReference type="OrthoDB" id="9808814at2"/>
<protein>
    <submittedName>
        <fullName evidence="4">Short chain dehydrogenase</fullName>
    </submittedName>
</protein>
<dbReference type="Pfam" id="PF00106">
    <property type="entry name" value="adh_short"/>
    <property type="match status" value="1"/>
</dbReference>
<dbReference type="PANTHER" id="PTHR44196:SF1">
    <property type="entry name" value="DEHYDROGENASE_REDUCTASE SDR FAMILY MEMBER 7B"/>
    <property type="match status" value="1"/>
</dbReference>
<name>A0A432Y995_9GAMM</name>
<comment type="caution">
    <text evidence="4">The sequence shown here is derived from an EMBL/GenBank/DDBJ whole genome shotgun (WGS) entry which is preliminary data.</text>
</comment>
<evidence type="ECO:0000256" key="2">
    <source>
        <dbReference type="ARBA" id="ARBA00023002"/>
    </source>
</evidence>
<dbReference type="GO" id="GO:0016020">
    <property type="term" value="C:membrane"/>
    <property type="evidence" value="ECO:0007669"/>
    <property type="project" value="TreeGrafter"/>
</dbReference>
<keyword evidence="5" id="KW-1185">Reference proteome</keyword>